<dbReference type="InterPro" id="IPR015421">
    <property type="entry name" value="PyrdxlP-dep_Trfase_major"/>
</dbReference>
<dbReference type="SUPFAM" id="SSF53383">
    <property type="entry name" value="PLP-dependent transferases"/>
    <property type="match status" value="1"/>
</dbReference>
<evidence type="ECO:0000256" key="2">
    <source>
        <dbReference type="ARBA" id="ARBA00004173"/>
    </source>
</evidence>
<evidence type="ECO:0000313" key="13">
    <source>
        <dbReference type="Proteomes" id="UP001295740"/>
    </source>
</evidence>
<dbReference type="CDD" id="cd00610">
    <property type="entry name" value="OAT_like"/>
    <property type="match status" value="1"/>
</dbReference>
<evidence type="ECO:0000256" key="5">
    <source>
        <dbReference type="ARBA" id="ARBA00012919"/>
    </source>
</evidence>
<dbReference type="EC" id="2.6.1.11" evidence="5"/>
<dbReference type="EMBL" id="CAUWAG010000018">
    <property type="protein sequence ID" value="CAJ2511947.1"/>
    <property type="molecule type" value="Genomic_DNA"/>
</dbReference>
<evidence type="ECO:0000256" key="3">
    <source>
        <dbReference type="ARBA" id="ARBA00005024"/>
    </source>
</evidence>
<dbReference type="NCBIfam" id="NF002325">
    <property type="entry name" value="PRK01278.1"/>
    <property type="match status" value="1"/>
</dbReference>
<feature type="region of interest" description="Disordered" evidence="11">
    <location>
        <begin position="19"/>
        <end position="54"/>
    </location>
</feature>
<evidence type="ECO:0000256" key="10">
    <source>
        <dbReference type="RuleBase" id="RU003560"/>
    </source>
</evidence>
<dbReference type="NCBIfam" id="TIGR00707">
    <property type="entry name" value="argD"/>
    <property type="match status" value="1"/>
</dbReference>
<evidence type="ECO:0000256" key="11">
    <source>
        <dbReference type="SAM" id="MobiDB-lite"/>
    </source>
</evidence>
<dbReference type="InterPro" id="IPR050103">
    <property type="entry name" value="Class-III_PLP-dep_AT"/>
</dbReference>
<dbReference type="Pfam" id="PF00202">
    <property type="entry name" value="Aminotran_3"/>
    <property type="match status" value="1"/>
</dbReference>
<protein>
    <recommendedName>
        <fullName evidence="5">acetylornithine transaminase</fullName>
        <ecNumber evidence="5">2.6.1.11</ecNumber>
    </recommendedName>
</protein>
<dbReference type="GO" id="GO:0030170">
    <property type="term" value="F:pyridoxal phosphate binding"/>
    <property type="evidence" value="ECO:0007669"/>
    <property type="project" value="InterPro"/>
</dbReference>
<accession>A0AAI8VVP2</accession>
<dbReference type="GO" id="GO:0042802">
    <property type="term" value="F:identical protein binding"/>
    <property type="evidence" value="ECO:0007669"/>
    <property type="project" value="TreeGrafter"/>
</dbReference>
<dbReference type="Proteomes" id="UP001295740">
    <property type="component" value="Unassembled WGS sequence"/>
</dbReference>
<organism evidence="12 13">
    <name type="scientific">Anthostomella pinea</name>
    <dbReference type="NCBI Taxonomy" id="933095"/>
    <lineage>
        <taxon>Eukaryota</taxon>
        <taxon>Fungi</taxon>
        <taxon>Dikarya</taxon>
        <taxon>Ascomycota</taxon>
        <taxon>Pezizomycotina</taxon>
        <taxon>Sordariomycetes</taxon>
        <taxon>Xylariomycetidae</taxon>
        <taxon>Xylariales</taxon>
        <taxon>Xylariaceae</taxon>
        <taxon>Anthostomella</taxon>
    </lineage>
</organism>
<comment type="similarity">
    <text evidence="4 10">Belongs to the class-III pyridoxal-phosphate-dependent aminotransferase family.</text>
</comment>
<comment type="caution">
    <text evidence="12">The sequence shown here is derived from an EMBL/GenBank/DDBJ whole genome shotgun (WGS) entry which is preliminary data.</text>
</comment>
<feature type="compositionally biased region" description="Polar residues" evidence="11">
    <location>
        <begin position="19"/>
        <end position="37"/>
    </location>
</feature>
<keyword evidence="8" id="KW-0808">Transferase</keyword>
<dbReference type="Gene3D" id="3.40.640.10">
    <property type="entry name" value="Type I PLP-dependent aspartate aminotransferase-like (Major domain)"/>
    <property type="match status" value="1"/>
</dbReference>
<dbReference type="GO" id="GO:0003992">
    <property type="term" value="F:N2-acetyl-L-ornithine:2-oxoglutarate 5-aminotransferase activity"/>
    <property type="evidence" value="ECO:0007669"/>
    <property type="project" value="UniProtKB-EC"/>
</dbReference>
<evidence type="ECO:0000313" key="12">
    <source>
        <dbReference type="EMBL" id="CAJ2511947.1"/>
    </source>
</evidence>
<evidence type="ECO:0000256" key="1">
    <source>
        <dbReference type="ARBA" id="ARBA00001933"/>
    </source>
</evidence>
<dbReference type="PANTHER" id="PTHR11986">
    <property type="entry name" value="AMINOTRANSFERASE CLASS III"/>
    <property type="match status" value="1"/>
</dbReference>
<gene>
    <name evidence="12" type="ORF">KHLLAP_LOCUS12415</name>
</gene>
<dbReference type="PANTHER" id="PTHR11986:SF79">
    <property type="entry name" value="ACETYLORNITHINE AMINOTRANSFERASE, MITOCHONDRIAL"/>
    <property type="match status" value="1"/>
</dbReference>
<dbReference type="AlphaFoldDB" id="A0AAI8VVP2"/>
<dbReference type="InterPro" id="IPR049704">
    <property type="entry name" value="Aminotrans_3_PPA_site"/>
</dbReference>
<comment type="subcellular location">
    <subcellularLocation>
        <location evidence="2">Mitochondrion</location>
    </subcellularLocation>
</comment>
<keyword evidence="13" id="KW-1185">Reference proteome</keyword>
<proteinExistence type="inferred from homology"/>
<dbReference type="InterPro" id="IPR015424">
    <property type="entry name" value="PyrdxlP-dep_Trfase"/>
</dbReference>
<dbReference type="PIRSF" id="PIRSF000521">
    <property type="entry name" value="Transaminase_4ab_Lys_Orn"/>
    <property type="match status" value="1"/>
</dbReference>
<evidence type="ECO:0000256" key="4">
    <source>
        <dbReference type="ARBA" id="ARBA00008954"/>
    </source>
</evidence>
<keyword evidence="9 10" id="KW-0663">Pyridoxal phosphate</keyword>
<name>A0AAI8VVP2_9PEZI</name>
<evidence type="ECO:0000256" key="8">
    <source>
        <dbReference type="ARBA" id="ARBA00022679"/>
    </source>
</evidence>
<keyword evidence="7" id="KW-0028">Amino-acid biosynthesis</keyword>
<keyword evidence="6" id="KW-0032">Aminotransferase</keyword>
<evidence type="ECO:0000256" key="6">
    <source>
        <dbReference type="ARBA" id="ARBA00022576"/>
    </source>
</evidence>
<evidence type="ECO:0000256" key="9">
    <source>
        <dbReference type="ARBA" id="ARBA00022898"/>
    </source>
</evidence>
<dbReference type="Gene3D" id="3.90.1150.10">
    <property type="entry name" value="Aspartate Aminotransferase, domain 1"/>
    <property type="match status" value="1"/>
</dbReference>
<comment type="pathway">
    <text evidence="3">Amino-acid biosynthesis; L-arginine biosynthesis; N(2)-acetyl-L-ornithine from L-glutamate: step 4/4.</text>
</comment>
<reference evidence="12" key="1">
    <citation type="submission" date="2023-10" db="EMBL/GenBank/DDBJ databases">
        <authorList>
            <person name="Hackl T."/>
        </authorList>
    </citation>
    <scope>NUCLEOTIDE SEQUENCE</scope>
</reference>
<dbReference type="GO" id="GO:0006526">
    <property type="term" value="P:L-arginine biosynthetic process"/>
    <property type="evidence" value="ECO:0007669"/>
    <property type="project" value="UniProtKB-ARBA"/>
</dbReference>
<dbReference type="InterPro" id="IPR004636">
    <property type="entry name" value="AcOrn/SuccOrn_fam"/>
</dbReference>
<dbReference type="HAMAP" id="MF_01107">
    <property type="entry name" value="ArgD_aminotrans_3"/>
    <property type="match status" value="1"/>
</dbReference>
<dbReference type="FunFam" id="3.40.640.10:FF:000004">
    <property type="entry name" value="Acetylornithine aminotransferase"/>
    <property type="match status" value="1"/>
</dbReference>
<comment type="cofactor">
    <cofactor evidence="1">
        <name>pyridoxal 5'-phosphate</name>
        <dbReference type="ChEBI" id="CHEBI:597326"/>
    </cofactor>
</comment>
<sequence length="461" mass="50248">MALRLQSRRLAFAGARRTFSSPATASTSNLSQDVQRSISREASLPNPDPPEDSASAALVKEHLKHMVPTYVRPSLVFVKGEGSYLWDLENRRYLDFTAGIAVNGLGHSDPGVARILADQGTTLLHTSNLYFNPWTGALSQLLVEKTLESGAMHDAATVFVCNSGSEANEAAIKFSRKVGKTVDPSRSKHEFVSFHGSFHGRTMGSLSATPNPKYQEPFAPMLPGFKYGTYNDVEAINELVTEKTCGVIIEPIQGEGGVNVATDEFLIALAKRCREVGAVLVYDEIQCGLARTGSLWAHGHLPKEAHPDIITTAKALGNGFPIGATIVNNAVNEKIKVGDHGTTFGGNPMACRLAHYVVSRLADPKMQEEVLSKSQLFRERFDRMRERFPDLIKEVRGRGLILGVQLTQDPAPIIKAARERGLLIITCGTNTLRFVPPLTVSEEEIKSGLDIVEEVIEAQFA</sequence>
<dbReference type="InterPro" id="IPR015422">
    <property type="entry name" value="PyrdxlP-dep_Trfase_small"/>
</dbReference>
<dbReference type="PROSITE" id="PS00600">
    <property type="entry name" value="AA_TRANSFER_CLASS_3"/>
    <property type="match status" value="1"/>
</dbReference>
<dbReference type="InterPro" id="IPR005814">
    <property type="entry name" value="Aminotrans_3"/>
</dbReference>
<evidence type="ECO:0000256" key="7">
    <source>
        <dbReference type="ARBA" id="ARBA00022605"/>
    </source>
</evidence>
<dbReference type="GO" id="GO:0005759">
    <property type="term" value="C:mitochondrial matrix"/>
    <property type="evidence" value="ECO:0007669"/>
    <property type="project" value="TreeGrafter"/>
</dbReference>